<evidence type="ECO:0008006" key="4">
    <source>
        <dbReference type="Google" id="ProtNLM"/>
    </source>
</evidence>
<proteinExistence type="predicted"/>
<dbReference type="KEGG" id="actp:B6G06_05090"/>
<dbReference type="Pfam" id="PF12502">
    <property type="entry name" value="DUF3710"/>
    <property type="match status" value="1"/>
</dbReference>
<evidence type="ECO:0000313" key="3">
    <source>
        <dbReference type="Proteomes" id="UP000614239"/>
    </source>
</evidence>
<accession>A0A8H9LIY0</accession>
<feature type="region of interest" description="Disordered" evidence="1">
    <location>
        <begin position="1"/>
        <end position="57"/>
    </location>
</feature>
<dbReference type="OrthoDB" id="8480367at2"/>
<gene>
    <name evidence="2" type="ORF">GCM10011612_10190</name>
</gene>
<dbReference type="AlphaFoldDB" id="A0A8H9LIY0"/>
<evidence type="ECO:0000313" key="2">
    <source>
        <dbReference type="EMBL" id="GGO97505.1"/>
    </source>
</evidence>
<dbReference type="RefSeq" id="WP_080462720.1">
    <property type="nucleotide sequence ID" value="NZ_BMNJ01000003.1"/>
</dbReference>
<dbReference type="InterPro" id="IPR022183">
    <property type="entry name" value="DUF3710"/>
</dbReference>
<sequence length="239" mass="25171">MALFSRRKSERGNDDALAGGSAGSPEDGDDSSAATARPADGPWDSEEVAEDDDDNRIDLGSLRVPAIDGMQLRMESPGPGGIQAVSLVLGGSTLELRAFAAPRTAGIWDELRADILDELGRAQARTEEVDGENGVEIIAEVPVRNAEGATGTVRVRFLGVDGPRWFLRGVLQGPAAVDDAAARELRDVFRGVVVVRDGAARPPREILPLRVPGAAVMPQVEDLPGLDPLTPGPTIAEVR</sequence>
<keyword evidence="3" id="KW-1185">Reference proteome</keyword>
<feature type="compositionally biased region" description="Acidic residues" evidence="1">
    <location>
        <begin position="43"/>
        <end position="55"/>
    </location>
</feature>
<organism evidence="2 3">
    <name type="scientific">Actinomyces gaoshouyii</name>
    <dbReference type="NCBI Taxonomy" id="1960083"/>
    <lineage>
        <taxon>Bacteria</taxon>
        <taxon>Bacillati</taxon>
        <taxon>Actinomycetota</taxon>
        <taxon>Actinomycetes</taxon>
        <taxon>Actinomycetales</taxon>
        <taxon>Actinomycetaceae</taxon>
        <taxon>Actinomyces</taxon>
    </lineage>
</organism>
<evidence type="ECO:0000256" key="1">
    <source>
        <dbReference type="SAM" id="MobiDB-lite"/>
    </source>
</evidence>
<reference evidence="2" key="2">
    <citation type="submission" date="2020-09" db="EMBL/GenBank/DDBJ databases">
        <authorList>
            <person name="Sun Q."/>
            <person name="Zhou Y."/>
        </authorList>
    </citation>
    <scope>NUCLEOTIDE SEQUENCE</scope>
    <source>
        <strain evidence="2">CGMCC 4.7372</strain>
    </source>
</reference>
<reference evidence="2" key="1">
    <citation type="journal article" date="2014" name="Int. J. Syst. Evol. Microbiol.">
        <title>Complete genome sequence of Corynebacterium casei LMG S-19264T (=DSM 44701T), isolated from a smear-ripened cheese.</title>
        <authorList>
            <consortium name="US DOE Joint Genome Institute (JGI-PGF)"/>
            <person name="Walter F."/>
            <person name="Albersmeier A."/>
            <person name="Kalinowski J."/>
            <person name="Ruckert C."/>
        </authorList>
    </citation>
    <scope>NUCLEOTIDE SEQUENCE</scope>
    <source>
        <strain evidence="2">CGMCC 4.7372</strain>
    </source>
</reference>
<dbReference type="Proteomes" id="UP000614239">
    <property type="component" value="Unassembled WGS sequence"/>
</dbReference>
<dbReference type="EMBL" id="BMNJ01000003">
    <property type="protein sequence ID" value="GGO97505.1"/>
    <property type="molecule type" value="Genomic_DNA"/>
</dbReference>
<comment type="caution">
    <text evidence="2">The sequence shown here is derived from an EMBL/GenBank/DDBJ whole genome shotgun (WGS) entry which is preliminary data.</text>
</comment>
<name>A0A8H9LIY0_9ACTO</name>
<protein>
    <recommendedName>
        <fullName evidence="4">DUF3710 domain-containing protein</fullName>
    </recommendedName>
</protein>